<sequence>MRYTGTSYFVIFCALCLSLLSRKASPLTRTPERNMTDESKSNLKAFPPPESGQSRYVIHMPRIEDEHGLKIELIIGKEVEVDPVNHHFFVGHLQEVNVDGWGFTRYLISELGPMTGTLMAVLPDQPAVRKFVPVHGETALLRYNSRLPIVVYVPEGVLVKYRIWRADHLSETADIQ</sequence>
<evidence type="ECO:0008006" key="6">
    <source>
        <dbReference type="Google" id="ProtNLM"/>
    </source>
</evidence>
<dbReference type="InterPro" id="IPR005658">
    <property type="entry name" value="Prot_inh_ecotin"/>
</dbReference>
<keyword evidence="5" id="KW-1185">Reference proteome</keyword>
<dbReference type="Proteomes" id="UP000232323">
    <property type="component" value="Unassembled WGS sequence"/>
</dbReference>
<dbReference type="AlphaFoldDB" id="A0A250XGN3"/>
<evidence type="ECO:0000256" key="2">
    <source>
        <dbReference type="SAM" id="MobiDB-lite"/>
    </source>
</evidence>
<keyword evidence="3" id="KW-0732">Signal</keyword>
<name>A0A250XGN3_9CHLO</name>
<dbReference type="SUPFAM" id="SSF49772">
    <property type="entry name" value="Ecotin, trypsin inhibitor"/>
    <property type="match status" value="1"/>
</dbReference>
<dbReference type="Pfam" id="PF03974">
    <property type="entry name" value="Ecotin"/>
    <property type="match status" value="1"/>
</dbReference>
<gene>
    <name evidence="4" type="ORF">CEUSTIGMA_g9497.t1</name>
</gene>
<organism evidence="4 5">
    <name type="scientific">Chlamydomonas eustigma</name>
    <dbReference type="NCBI Taxonomy" id="1157962"/>
    <lineage>
        <taxon>Eukaryota</taxon>
        <taxon>Viridiplantae</taxon>
        <taxon>Chlorophyta</taxon>
        <taxon>core chlorophytes</taxon>
        <taxon>Chlorophyceae</taxon>
        <taxon>CS clade</taxon>
        <taxon>Chlamydomonadales</taxon>
        <taxon>Chlamydomonadaceae</taxon>
        <taxon>Chlamydomonas</taxon>
    </lineage>
</organism>
<dbReference type="GO" id="GO:0004867">
    <property type="term" value="F:serine-type endopeptidase inhibitor activity"/>
    <property type="evidence" value="ECO:0007669"/>
    <property type="project" value="InterPro"/>
</dbReference>
<protein>
    <recommendedName>
        <fullName evidence="6">Ecotin</fullName>
    </recommendedName>
</protein>
<feature type="region of interest" description="Disordered" evidence="2">
    <location>
        <begin position="28"/>
        <end position="52"/>
    </location>
</feature>
<feature type="compositionally biased region" description="Basic and acidic residues" evidence="2">
    <location>
        <begin position="30"/>
        <end position="41"/>
    </location>
</feature>
<dbReference type="OrthoDB" id="16445at2759"/>
<dbReference type="InterPro" id="IPR036198">
    <property type="entry name" value="Ecotin_sf"/>
</dbReference>
<comment type="similarity">
    <text evidence="1">Belongs to the protease inhibitor I11 (ecotin) family.</text>
</comment>
<accession>A0A250XGN3</accession>
<dbReference type="Gene3D" id="2.60.40.550">
    <property type="entry name" value="Ecotin"/>
    <property type="match status" value="1"/>
</dbReference>
<dbReference type="PANTHER" id="PTHR35890">
    <property type="match status" value="1"/>
</dbReference>
<evidence type="ECO:0000256" key="1">
    <source>
        <dbReference type="ARBA" id="ARBA00010558"/>
    </source>
</evidence>
<feature type="signal peptide" evidence="3">
    <location>
        <begin position="1"/>
        <end position="26"/>
    </location>
</feature>
<feature type="chain" id="PRO_5012468071" description="Ecotin" evidence="3">
    <location>
        <begin position="27"/>
        <end position="176"/>
    </location>
</feature>
<dbReference type="EMBL" id="BEGY01000074">
    <property type="protein sequence ID" value="GAX82069.1"/>
    <property type="molecule type" value="Genomic_DNA"/>
</dbReference>
<evidence type="ECO:0000313" key="5">
    <source>
        <dbReference type="Proteomes" id="UP000232323"/>
    </source>
</evidence>
<evidence type="ECO:0000256" key="3">
    <source>
        <dbReference type="SAM" id="SignalP"/>
    </source>
</evidence>
<dbReference type="PANTHER" id="PTHR35890:SF3">
    <property type="entry name" value="ECOTIN"/>
    <property type="match status" value="1"/>
</dbReference>
<comment type="caution">
    <text evidence="4">The sequence shown here is derived from an EMBL/GenBank/DDBJ whole genome shotgun (WGS) entry which is preliminary data.</text>
</comment>
<proteinExistence type="inferred from homology"/>
<evidence type="ECO:0000313" key="4">
    <source>
        <dbReference type="EMBL" id="GAX82069.1"/>
    </source>
</evidence>
<reference evidence="4 5" key="1">
    <citation type="submission" date="2017-08" db="EMBL/GenBank/DDBJ databases">
        <title>Acidophilic green algal genome provides insights into adaptation to an acidic environment.</title>
        <authorList>
            <person name="Hirooka S."/>
            <person name="Hirose Y."/>
            <person name="Kanesaki Y."/>
            <person name="Higuchi S."/>
            <person name="Fujiwara T."/>
            <person name="Onuma R."/>
            <person name="Era A."/>
            <person name="Ohbayashi R."/>
            <person name="Uzuka A."/>
            <person name="Nozaki H."/>
            <person name="Yoshikawa H."/>
            <person name="Miyagishima S.Y."/>
        </authorList>
    </citation>
    <scope>NUCLEOTIDE SEQUENCE [LARGE SCALE GENOMIC DNA]</scope>
    <source>
        <strain evidence="4 5">NIES-2499</strain>
    </source>
</reference>